<dbReference type="Pfam" id="PF11794">
    <property type="entry name" value="HpaB_N"/>
    <property type="match status" value="1"/>
</dbReference>
<proteinExistence type="predicted"/>
<sequence>MTCGSSNSRWWSGSSPSWASIRRWTGSRSWPNASGSPPRSRRAPRAGDSPRGKEPSSPEPHPAHRPEREDVVPARTGKQYLDNLASLDPEIYLNGRRIRHVTEEPVFAGPLRTVAEQYDLQLDPRYVDVCTYESPTTGERLSRSFQPCRSKEDLVAKRRHFKLRADHTFGMMGRSPDFMNAFVLGWSNNAHIFGELDARFGENARRYYEHVRDHDLFLTHVLINPAIDRSKTSSQQEDPFLHLGKVRETDEGIVVRGAKMLSTMAPFAEELVVVPFGGIAPGDDDYAVVFAVPIDTPGLKFICREPVAPAGRTEFDHPLSSRFEEMDCIAVFDDVLVPWDRVVVDGRPGSRDLVNRVLGNDPSVLVVNACRSLASVELLCGVATKIADATGIDNFLHVQEKLGDLLARLDTLRTLFHGAEALAAPLPDGTWVPYMPGLMAFHMQTAPTHRRMVEVIQILAAGNFFYAPSGGDFANEELRPFIDRFVRGRPGVSAEERVRLFKLAWDVAGDGFGQRLMQYVHYYSGDPVRLTAALYLSADKTEIHRTVERALAGSERSLDIPVSPERLEMAPPPPPTKPLTGMYPAKSQPSS</sequence>
<feature type="domain" description="HpaB/PvcC/4-BUDH N-terminal" evidence="6">
    <location>
        <begin position="76"/>
        <end position="343"/>
    </location>
</feature>
<evidence type="ECO:0000256" key="4">
    <source>
        <dbReference type="SAM" id="MobiDB-lite"/>
    </source>
</evidence>
<accession>A0A8H1LLG1</accession>
<dbReference type="Gene3D" id="2.40.110.10">
    <property type="entry name" value="Butyryl-CoA Dehydrogenase, subunit A, domain 2"/>
    <property type="match status" value="1"/>
</dbReference>
<comment type="caution">
    <text evidence="7">The sequence shown here is derived from an EMBL/GenBank/DDBJ whole genome shotgun (WGS) entry which is preliminary data.</text>
</comment>
<protein>
    <submittedName>
        <fullName evidence="7">4-hydroxyphenylacetate 3-hydroxylase</fullName>
    </submittedName>
</protein>
<dbReference type="AlphaFoldDB" id="A0A8H1LLG1"/>
<gene>
    <name evidence="7" type="ORF">D8771_04640</name>
</gene>
<dbReference type="SUPFAM" id="SSF56645">
    <property type="entry name" value="Acyl-CoA dehydrogenase NM domain-like"/>
    <property type="match status" value="1"/>
</dbReference>
<dbReference type="GO" id="GO:0016627">
    <property type="term" value="F:oxidoreductase activity, acting on the CH-CH group of donors"/>
    <property type="evidence" value="ECO:0007669"/>
    <property type="project" value="InterPro"/>
</dbReference>
<feature type="domain" description="HpaB/PvcC/4-BUDH C-terminal" evidence="5">
    <location>
        <begin position="370"/>
        <end position="551"/>
    </location>
</feature>
<feature type="region of interest" description="Disordered" evidence="4">
    <location>
        <begin position="25"/>
        <end position="74"/>
    </location>
</feature>
<dbReference type="InterPro" id="IPR009100">
    <property type="entry name" value="AcylCoA_DH/oxidase_NM_dom_sf"/>
</dbReference>
<evidence type="ECO:0000256" key="1">
    <source>
        <dbReference type="ARBA" id="ARBA00022630"/>
    </source>
</evidence>
<reference evidence="7 8" key="1">
    <citation type="submission" date="2018-10" db="EMBL/GenBank/DDBJ databases">
        <title>Isolation of pseudouridimycin from Streptomyces albus DSM 40763.</title>
        <authorList>
            <person name="Rosenqvist P."/>
            <person name="Metsae-Ketelae M."/>
            <person name="Virta P."/>
        </authorList>
    </citation>
    <scope>NUCLEOTIDE SEQUENCE [LARGE SCALE GENOMIC DNA]</scope>
    <source>
        <strain evidence="7 8">DSM 40763</strain>
    </source>
</reference>
<evidence type="ECO:0000313" key="7">
    <source>
        <dbReference type="EMBL" id="TGG87049.1"/>
    </source>
</evidence>
<keyword evidence="3" id="KW-0560">Oxidoreductase</keyword>
<feature type="region of interest" description="Disordered" evidence="4">
    <location>
        <begin position="557"/>
        <end position="591"/>
    </location>
</feature>
<evidence type="ECO:0000256" key="3">
    <source>
        <dbReference type="ARBA" id="ARBA00023002"/>
    </source>
</evidence>
<evidence type="ECO:0000256" key="2">
    <source>
        <dbReference type="ARBA" id="ARBA00022827"/>
    </source>
</evidence>
<dbReference type="EMBL" id="RCIY01000029">
    <property type="protein sequence ID" value="TGG87049.1"/>
    <property type="molecule type" value="Genomic_DNA"/>
</dbReference>
<feature type="compositionally biased region" description="Basic and acidic residues" evidence="4">
    <location>
        <begin position="48"/>
        <end position="72"/>
    </location>
</feature>
<dbReference type="Proteomes" id="UP000298111">
    <property type="component" value="Unassembled WGS sequence"/>
</dbReference>
<dbReference type="PANTHER" id="PTHR36117">
    <property type="entry name" value="4-HYDROXYPHENYLACETATE 3-MONOOXYGENASE-RELATED"/>
    <property type="match status" value="1"/>
</dbReference>
<dbReference type="PANTHER" id="PTHR36117:SF3">
    <property type="entry name" value="4-HYDROXYPHENYLACETATE 3-MONOOXYGENASE-RELATED"/>
    <property type="match status" value="1"/>
</dbReference>
<dbReference type="InterPro" id="IPR036250">
    <property type="entry name" value="AcylCo_DH-like_C"/>
</dbReference>
<dbReference type="Gene3D" id="1.10.3140.10">
    <property type="entry name" value="4-hydroxybutyryl-coa dehydratase, domain 1"/>
    <property type="match status" value="1"/>
</dbReference>
<organism evidence="7 8">
    <name type="scientific">Streptomyces albus</name>
    <dbReference type="NCBI Taxonomy" id="1888"/>
    <lineage>
        <taxon>Bacteria</taxon>
        <taxon>Bacillati</taxon>
        <taxon>Actinomycetota</taxon>
        <taxon>Actinomycetes</taxon>
        <taxon>Kitasatosporales</taxon>
        <taxon>Streptomycetaceae</taxon>
        <taxon>Streptomyces</taxon>
    </lineage>
</organism>
<evidence type="ECO:0000259" key="5">
    <source>
        <dbReference type="Pfam" id="PF03241"/>
    </source>
</evidence>
<keyword evidence="1" id="KW-0285">Flavoprotein</keyword>
<dbReference type="InterPro" id="IPR004925">
    <property type="entry name" value="HpaB/PvcC/4-BUDH"/>
</dbReference>
<keyword evidence="2" id="KW-0274">FAD</keyword>
<dbReference type="InterPro" id="IPR024719">
    <property type="entry name" value="HpaB/PvcC/4-BUDH_C"/>
</dbReference>
<dbReference type="Pfam" id="PF03241">
    <property type="entry name" value="HpaB"/>
    <property type="match status" value="1"/>
</dbReference>
<dbReference type="InterPro" id="IPR046373">
    <property type="entry name" value="Acyl-CoA_Oxase/DH_mid-dom_sf"/>
</dbReference>
<dbReference type="Gene3D" id="1.20.140.10">
    <property type="entry name" value="Butyryl-CoA Dehydrogenase, subunit A, domain 3"/>
    <property type="match status" value="1"/>
</dbReference>
<dbReference type="SUPFAM" id="SSF47203">
    <property type="entry name" value="Acyl-CoA dehydrogenase C-terminal domain-like"/>
    <property type="match status" value="1"/>
</dbReference>
<name>A0A8H1LLG1_9ACTN</name>
<evidence type="ECO:0000313" key="8">
    <source>
        <dbReference type="Proteomes" id="UP000298111"/>
    </source>
</evidence>
<dbReference type="InterPro" id="IPR024674">
    <property type="entry name" value="HpaB/PvcC/4-BUDH_N"/>
</dbReference>
<evidence type="ECO:0000259" key="6">
    <source>
        <dbReference type="Pfam" id="PF11794"/>
    </source>
</evidence>